<keyword evidence="10" id="KW-0375">Hydrogen ion transport</keyword>
<keyword evidence="6 10" id="KW-0067">ATP-binding</keyword>
<keyword evidence="8 10" id="KW-1133">Transmembrane helix</keyword>
<dbReference type="InterPro" id="IPR008250">
    <property type="entry name" value="ATPase_P-typ_transduc_dom_A_sf"/>
</dbReference>
<dbReference type="SFLD" id="SFLDG00002">
    <property type="entry name" value="C1.7:_P-type_atpase_like"/>
    <property type="match status" value="1"/>
</dbReference>
<feature type="region of interest" description="Disordered" evidence="11">
    <location>
        <begin position="1"/>
        <end position="26"/>
    </location>
</feature>
<dbReference type="AlphaFoldDB" id="A0A316V4X4"/>
<dbReference type="Gene3D" id="3.40.1110.10">
    <property type="entry name" value="Calcium-transporting ATPase, cytoplasmic domain N"/>
    <property type="match status" value="1"/>
</dbReference>
<evidence type="ECO:0000259" key="12">
    <source>
        <dbReference type="SMART" id="SM00831"/>
    </source>
</evidence>
<dbReference type="Pfam" id="PF00690">
    <property type="entry name" value="Cation_ATPase_N"/>
    <property type="match status" value="1"/>
</dbReference>
<dbReference type="EC" id="7.1.2.1" evidence="10"/>
<comment type="function">
    <text evidence="1">The plasma membrane ATPase of plants and fungi is a hydrogen ion pump. The proton gradient it generates drives the active transport of nutrients by H(+)-symport. The resulting external acidification and/or internal alkinization may mediate growth responses.</text>
</comment>
<dbReference type="InterPro" id="IPR018303">
    <property type="entry name" value="ATPase_P-typ_P_site"/>
</dbReference>
<evidence type="ECO:0000256" key="2">
    <source>
        <dbReference type="ARBA" id="ARBA00004141"/>
    </source>
</evidence>
<evidence type="ECO:0000256" key="11">
    <source>
        <dbReference type="SAM" id="MobiDB-lite"/>
    </source>
</evidence>
<protein>
    <recommendedName>
        <fullName evidence="10">Plasma membrane ATPase</fullName>
        <ecNumber evidence="10">7.1.2.1</ecNumber>
    </recommendedName>
</protein>
<feature type="transmembrane region" description="Helical" evidence="10">
    <location>
        <begin position="911"/>
        <end position="929"/>
    </location>
</feature>
<keyword evidence="4 10" id="KW-0812">Transmembrane</keyword>
<dbReference type="SUPFAM" id="SSF56784">
    <property type="entry name" value="HAD-like"/>
    <property type="match status" value="1"/>
</dbReference>
<dbReference type="EMBL" id="KZ819662">
    <property type="protein sequence ID" value="PWN30455.1"/>
    <property type="molecule type" value="Genomic_DNA"/>
</dbReference>
<dbReference type="InterPro" id="IPR044492">
    <property type="entry name" value="P_typ_ATPase_HD_dom"/>
</dbReference>
<dbReference type="NCBIfam" id="TIGR01494">
    <property type="entry name" value="ATPase_P-type"/>
    <property type="match status" value="2"/>
</dbReference>
<dbReference type="SFLD" id="SFLDF00027">
    <property type="entry name" value="p-type_atpase"/>
    <property type="match status" value="1"/>
</dbReference>
<dbReference type="Proteomes" id="UP000245884">
    <property type="component" value="Unassembled WGS sequence"/>
</dbReference>
<dbReference type="FunFam" id="3.40.1110.10:FF:000005">
    <property type="entry name" value="Plasma membrane ATPase"/>
    <property type="match status" value="1"/>
</dbReference>
<dbReference type="InterPro" id="IPR001757">
    <property type="entry name" value="P_typ_ATPase"/>
</dbReference>
<dbReference type="InterPro" id="IPR036412">
    <property type="entry name" value="HAD-like_sf"/>
</dbReference>
<dbReference type="Gene3D" id="1.20.1110.10">
    <property type="entry name" value="Calcium-transporting ATPase, transmembrane domain"/>
    <property type="match status" value="1"/>
</dbReference>
<feature type="transmembrane region" description="Helical" evidence="10">
    <location>
        <begin position="732"/>
        <end position="753"/>
    </location>
</feature>
<dbReference type="PROSITE" id="PS00154">
    <property type="entry name" value="ATPASE_E1_E2"/>
    <property type="match status" value="1"/>
</dbReference>
<dbReference type="SFLD" id="SFLDS00003">
    <property type="entry name" value="Haloacid_Dehalogenase"/>
    <property type="match status" value="1"/>
</dbReference>
<keyword evidence="14" id="KW-1185">Reference proteome</keyword>
<dbReference type="OrthoDB" id="116380at2759"/>
<dbReference type="PRINTS" id="PR00120">
    <property type="entry name" value="HATPASE"/>
</dbReference>
<feature type="transmembrane region" description="Helical" evidence="10">
    <location>
        <begin position="793"/>
        <end position="814"/>
    </location>
</feature>
<gene>
    <name evidence="13" type="ORF">BDZ90DRAFT_229477</name>
</gene>
<feature type="transmembrane region" description="Helical" evidence="10">
    <location>
        <begin position="759"/>
        <end position="781"/>
    </location>
</feature>
<dbReference type="Gene3D" id="2.70.150.10">
    <property type="entry name" value="Calcium-transporting ATPase, cytoplasmic transduction domain A"/>
    <property type="match status" value="1"/>
</dbReference>
<dbReference type="Pfam" id="PF00702">
    <property type="entry name" value="Hydrolase"/>
    <property type="match status" value="1"/>
</dbReference>
<feature type="transmembrane region" description="Helical" evidence="10">
    <location>
        <begin position="866"/>
        <end position="886"/>
    </location>
</feature>
<name>A0A316V4X4_9BASI</name>
<dbReference type="GO" id="GO:0016887">
    <property type="term" value="F:ATP hydrolysis activity"/>
    <property type="evidence" value="ECO:0007669"/>
    <property type="project" value="InterPro"/>
</dbReference>
<dbReference type="SMART" id="SM00831">
    <property type="entry name" value="Cation_ATPase_N"/>
    <property type="match status" value="1"/>
</dbReference>
<feature type="transmembrane region" description="Helical" evidence="10">
    <location>
        <begin position="335"/>
        <end position="357"/>
    </location>
</feature>
<reference evidence="13 14" key="1">
    <citation type="journal article" date="2018" name="Mol. Biol. Evol.">
        <title>Broad Genomic Sampling Reveals a Smut Pathogenic Ancestry of the Fungal Clade Ustilaginomycotina.</title>
        <authorList>
            <person name="Kijpornyongpan T."/>
            <person name="Mondo S.J."/>
            <person name="Barry K."/>
            <person name="Sandor L."/>
            <person name="Lee J."/>
            <person name="Lipzen A."/>
            <person name="Pangilinan J."/>
            <person name="LaButti K."/>
            <person name="Hainaut M."/>
            <person name="Henrissat B."/>
            <person name="Grigoriev I.V."/>
            <person name="Spatafora J.W."/>
            <person name="Aime M.C."/>
        </authorList>
    </citation>
    <scope>NUCLEOTIDE SEQUENCE [LARGE SCALE GENOMIC DNA]</scope>
    <source>
        <strain evidence="13 14">MCA 5214</strain>
    </source>
</reference>
<evidence type="ECO:0000256" key="6">
    <source>
        <dbReference type="ARBA" id="ARBA00022840"/>
    </source>
</evidence>
<evidence type="ECO:0000256" key="3">
    <source>
        <dbReference type="ARBA" id="ARBA00008804"/>
    </source>
</evidence>
<dbReference type="Gene3D" id="3.40.50.1000">
    <property type="entry name" value="HAD superfamily/HAD-like"/>
    <property type="match status" value="1"/>
</dbReference>
<feature type="compositionally biased region" description="Polar residues" evidence="11">
    <location>
        <begin position="1"/>
        <end position="11"/>
    </location>
</feature>
<keyword evidence="5 10" id="KW-0547">Nucleotide-binding</keyword>
<dbReference type="InterPro" id="IPR004014">
    <property type="entry name" value="ATPase_P-typ_cation-transptr_N"/>
</dbReference>
<dbReference type="PANTHER" id="PTHR42861">
    <property type="entry name" value="CALCIUM-TRANSPORTING ATPASE"/>
    <property type="match status" value="1"/>
</dbReference>
<dbReference type="GO" id="GO:0120029">
    <property type="term" value="P:proton export across plasma membrane"/>
    <property type="evidence" value="ECO:0007669"/>
    <property type="project" value="UniProtKB-UniRule"/>
</dbReference>
<dbReference type="SUPFAM" id="SSF81653">
    <property type="entry name" value="Calcium ATPase, transduction domain A"/>
    <property type="match status" value="2"/>
</dbReference>
<feature type="domain" description="Cation-transporting P-type ATPase N-terminal" evidence="12">
    <location>
        <begin position="73"/>
        <end position="146"/>
    </location>
</feature>
<proteinExistence type="inferred from homology"/>
<evidence type="ECO:0000256" key="8">
    <source>
        <dbReference type="ARBA" id="ARBA00022989"/>
    </source>
</evidence>
<comment type="similarity">
    <text evidence="3 10">Belongs to the cation transport ATPase (P-type) (TC 3.A.3) family. Type IIIA subfamily.</text>
</comment>
<dbReference type="NCBIfam" id="TIGR01647">
    <property type="entry name" value="ATPase-IIIA_H"/>
    <property type="match status" value="1"/>
</dbReference>
<keyword evidence="10" id="KW-0460">Magnesium</keyword>
<feature type="transmembrane region" description="Helical" evidence="10">
    <location>
        <begin position="369"/>
        <end position="400"/>
    </location>
</feature>
<dbReference type="GeneID" id="37026905"/>
<dbReference type="GO" id="GO:0005524">
    <property type="term" value="F:ATP binding"/>
    <property type="evidence" value="ECO:0007669"/>
    <property type="project" value="UniProtKB-UniRule"/>
</dbReference>
<sequence>MSDSSGTQPELQHSKHEEAGAANDEYGTLIEFIRAQKRSTGDEEGNDGSKIVKKRSLLTPWKTREVRVNKEGEEETVAAKVPASWLETDMTHGISESDVAKRRQQFGYNELESPHENLIIKFFGFFKGPILYTMELAVALAGGLRDWIDFGVIIAILLLNAFVGWYQEKQAGDIVAQLKAGIALRSTIVRDGQEHEVEARELVPGDIVIVEDGKTIPCDGRLLADYDDKDMSQANAIREKMEASKHKGAGEDEDDDAGVDKGPAIIACDQSAITGESLAVDKHIGDTVFYTTGCKRGKAYILCTDIAKQTFVGRTAALVLGGNEKGHFQKVMDSIGTALLVLVVVFTLIFWIGGFFRNTGIATPKDNNLLVYTLIFLIIGVPVGLPCVTTTTMAVGAAYLAKRQAIVQKLTAIESLAGVDILCSDKTGTLTANKLSIHEPFVSEGVDVNFMMAVAALASSHNVKSLDPIDKVTISTLKDYPGAIEELGAGWKTHKFTPFDPVSKRITAEVEKDGKQYVAAKGAPNAILKLCNPDQETAATYRKVAGDFASRGFRSLGVAINENGQWKLLGLLPMFDPPRSDTAATIAEAQTLGVGVKMLTGDAVAIAKETCKMLALGTKVYDSQRLIGSGGMAGSAIHDFVEAADGFAEVFPEHKYQVVEMLQNRGHLTAMTGDGVNDAPSLKKADCGIAVEGASDAARSAADVVFLDEGLSTIITSIKVARQIFHRMKAYIQYRISLCLHLEVYLVLTILILDEVIRVDLIVFLALFADVATIAIAYDNAPHARQPVEWQLPKIWIISTILGLLLAAGTWIIRGTLFLNNGGIIQNFGNTQEILYLEVALTENWLIFVTRLGGGESDITLPSWQLVGAVLAVDALATIFCLFGWLSGAPNRNPITAPHGGWTDIVTVVRVWAYSIGVTVVIALVYFILNRIPALDRLGRRQRSVKNEMLEDFMQSIQRLTIIHEKAEEGKPDVYSIQQRLEVEDE</sequence>
<evidence type="ECO:0000256" key="7">
    <source>
        <dbReference type="ARBA" id="ARBA00022967"/>
    </source>
</evidence>
<dbReference type="InterPro" id="IPR059000">
    <property type="entry name" value="ATPase_P-type_domA"/>
</dbReference>
<comment type="caution">
    <text evidence="10">Lacks conserved residue(s) required for the propagation of feature annotation.</text>
</comment>
<evidence type="ECO:0000313" key="13">
    <source>
        <dbReference type="EMBL" id="PWN30455.1"/>
    </source>
</evidence>
<keyword evidence="7 10" id="KW-1278">Translocase</keyword>
<comment type="catalytic activity">
    <reaction evidence="10">
        <text>ATP + H2O + H(+)(in) = ADP + phosphate + 2 H(+)(out)</text>
        <dbReference type="Rhea" id="RHEA:20852"/>
        <dbReference type="ChEBI" id="CHEBI:15377"/>
        <dbReference type="ChEBI" id="CHEBI:15378"/>
        <dbReference type="ChEBI" id="CHEBI:30616"/>
        <dbReference type="ChEBI" id="CHEBI:43474"/>
        <dbReference type="ChEBI" id="CHEBI:456216"/>
        <dbReference type="EC" id="7.1.2.1"/>
    </reaction>
</comment>
<dbReference type="PRINTS" id="PR00119">
    <property type="entry name" value="CATATPASE"/>
</dbReference>
<dbReference type="RefSeq" id="XP_025365067.1">
    <property type="nucleotide sequence ID" value="XM_025505082.1"/>
</dbReference>
<organism evidence="13 14">
    <name type="scientific">Jaminaea rosea</name>
    <dbReference type="NCBI Taxonomy" id="1569628"/>
    <lineage>
        <taxon>Eukaryota</taxon>
        <taxon>Fungi</taxon>
        <taxon>Dikarya</taxon>
        <taxon>Basidiomycota</taxon>
        <taxon>Ustilaginomycotina</taxon>
        <taxon>Exobasidiomycetes</taxon>
        <taxon>Microstromatales</taxon>
        <taxon>Microstromatales incertae sedis</taxon>
        <taxon>Jaminaea</taxon>
    </lineage>
</organism>
<dbReference type="STRING" id="1569628.A0A316V4X4"/>
<dbReference type="InterPro" id="IPR006534">
    <property type="entry name" value="P-type_ATPase_IIIA"/>
</dbReference>
<dbReference type="Pfam" id="PF00122">
    <property type="entry name" value="E1-E2_ATPase"/>
    <property type="match status" value="2"/>
</dbReference>
<dbReference type="GO" id="GO:0005886">
    <property type="term" value="C:plasma membrane"/>
    <property type="evidence" value="ECO:0007669"/>
    <property type="project" value="UniProtKB-SubCell"/>
</dbReference>
<evidence type="ECO:0000256" key="10">
    <source>
        <dbReference type="RuleBase" id="RU362083"/>
    </source>
</evidence>
<dbReference type="SUPFAM" id="SSF81665">
    <property type="entry name" value="Calcium ATPase, transmembrane domain M"/>
    <property type="match status" value="1"/>
</dbReference>
<dbReference type="GO" id="GO:0008553">
    <property type="term" value="F:P-type proton-exporting transporter activity"/>
    <property type="evidence" value="ECO:0007669"/>
    <property type="project" value="UniProtKB-UniRule"/>
</dbReference>
<evidence type="ECO:0000256" key="9">
    <source>
        <dbReference type="ARBA" id="ARBA00023136"/>
    </source>
</evidence>
<keyword evidence="10" id="KW-0406">Ion transport</keyword>
<dbReference type="InterPro" id="IPR023214">
    <property type="entry name" value="HAD_sf"/>
</dbReference>
<evidence type="ECO:0000256" key="1">
    <source>
        <dbReference type="ARBA" id="ARBA00003417"/>
    </source>
</evidence>
<dbReference type="InterPro" id="IPR023299">
    <property type="entry name" value="ATPase_P-typ_cyto_dom_N"/>
</dbReference>
<dbReference type="InterPro" id="IPR023298">
    <property type="entry name" value="ATPase_P-typ_TM_dom_sf"/>
</dbReference>
<accession>A0A316V4X4</accession>
<evidence type="ECO:0000313" key="14">
    <source>
        <dbReference type="Proteomes" id="UP000245884"/>
    </source>
</evidence>
<keyword evidence="10" id="KW-0813">Transport</keyword>
<evidence type="ECO:0000256" key="5">
    <source>
        <dbReference type="ARBA" id="ARBA00022741"/>
    </source>
</evidence>
<keyword evidence="9 10" id="KW-0472">Membrane</keyword>
<dbReference type="FunFam" id="3.40.50.1000:FF:000008">
    <property type="entry name" value="Plasma membrane ATPase"/>
    <property type="match status" value="1"/>
</dbReference>
<comment type="subcellular location">
    <subcellularLocation>
        <location evidence="10">Cell membrane</location>
        <topology evidence="10">Multi-pass membrane protein</topology>
    </subcellularLocation>
    <subcellularLocation>
        <location evidence="2">Membrane</location>
        <topology evidence="2">Multi-pass membrane protein</topology>
    </subcellularLocation>
</comment>
<evidence type="ECO:0000256" key="4">
    <source>
        <dbReference type="ARBA" id="ARBA00022692"/>
    </source>
</evidence>